<dbReference type="PANTHER" id="PTHR11360:SF290">
    <property type="entry name" value="MONOCARBOXYLATE MFS PERMEASE"/>
    <property type="match status" value="1"/>
</dbReference>
<evidence type="ECO:0000256" key="4">
    <source>
        <dbReference type="SAM" id="Phobius"/>
    </source>
</evidence>
<feature type="transmembrane region" description="Helical" evidence="4">
    <location>
        <begin position="182"/>
        <end position="207"/>
    </location>
</feature>
<feature type="domain" description="Major facilitator superfamily (MFS) profile" evidence="5">
    <location>
        <begin position="29"/>
        <end position="434"/>
    </location>
</feature>
<organism evidence="6 7">
    <name type="scientific">Pseudoduganella rivuli</name>
    <dbReference type="NCBI Taxonomy" id="2666085"/>
    <lineage>
        <taxon>Bacteria</taxon>
        <taxon>Pseudomonadati</taxon>
        <taxon>Pseudomonadota</taxon>
        <taxon>Betaproteobacteria</taxon>
        <taxon>Burkholderiales</taxon>
        <taxon>Oxalobacteraceae</taxon>
        <taxon>Telluria group</taxon>
        <taxon>Pseudoduganella</taxon>
    </lineage>
</organism>
<reference evidence="6 7" key="1">
    <citation type="submission" date="2019-11" db="EMBL/GenBank/DDBJ databases">
        <title>Novel species isolated from a subtropical stream in China.</title>
        <authorList>
            <person name="Lu H."/>
        </authorList>
    </citation>
    <scope>NUCLEOTIDE SEQUENCE [LARGE SCALE GENOMIC DNA]</scope>
    <source>
        <strain evidence="6 7">FT92W</strain>
    </source>
</reference>
<dbReference type="Pfam" id="PF07690">
    <property type="entry name" value="MFS_1"/>
    <property type="match status" value="1"/>
</dbReference>
<dbReference type="EMBL" id="WKJJ01000001">
    <property type="protein sequence ID" value="MRV70534.1"/>
    <property type="molecule type" value="Genomic_DNA"/>
</dbReference>
<feature type="transmembrane region" description="Helical" evidence="4">
    <location>
        <begin position="155"/>
        <end position="176"/>
    </location>
</feature>
<dbReference type="Proteomes" id="UP000446768">
    <property type="component" value="Unassembled WGS sequence"/>
</dbReference>
<dbReference type="GO" id="GO:0022857">
    <property type="term" value="F:transmembrane transporter activity"/>
    <property type="evidence" value="ECO:0007669"/>
    <property type="project" value="InterPro"/>
</dbReference>
<keyword evidence="1 4" id="KW-0812">Transmembrane</keyword>
<dbReference type="InterPro" id="IPR011701">
    <property type="entry name" value="MFS"/>
</dbReference>
<evidence type="ECO:0000256" key="1">
    <source>
        <dbReference type="ARBA" id="ARBA00022692"/>
    </source>
</evidence>
<keyword evidence="7" id="KW-1185">Reference proteome</keyword>
<feature type="transmembrane region" description="Helical" evidence="4">
    <location>
        <begin position="288"/>
        <end position="307"/>
    </location>
</feature>
<keyword evidence="2 4" id="KW-1133">Transmembrane helix</keyword>
<evidence type="ECO:0000313" key="7">
    <source>
        <dbReference type="Proteomes" id="UP000446768"/>
    </source>
</evidence>
<feature type="transmembrane region" description="Helical" evidence="4">
    <location>
        <begin position="339"/>
        <end position="363"/>
    </location>
</feature>
<dbReference type="InterPro" id="IPR036259">
    <property type="entry name" value="MFS_trans_sf"/>
</dbReference>
<dbReference type="InterPro" id="IPR050327">
    <property type="entry name" value="Proton-linked_MCT"/>
</dbReference>
<evidence type="ECO:0000259" key="5">
    <source>
        <dbReference type="PROSITE" id="PS50850"/>
    </source>
</evidence>
<dbReference type="Gene3D" id="1.20.1250.20">
    <property type="entry name" value="MFS general substrate transporter like domains"/>
    <property type="match status" value="2"/>
</dbReference>
<dbReference type="AlphaFoldDB" id="A0A7X2IIA0"/>
<feature type="transmembrane region" description="Helical" evidence="4">
    <location>
        <begin position="375"/>
        <end position="397"/>
    </location>
</feature>
<dbReference type="InterPro" id="IPR020846">
    <property type="entry name" value="MFS_dom"/>
</dbReference>
<feature type="transmembrane region" description="Helical" evidence="4">
    <location>
        <begin position="30"/>
        <end position="51"/>
    </location>
</feature>
<dbReference type="SUPFAM" id="SSF103473">
    <property type="entry name" value="MFS general substrate transporter"/>
    <property type="match status" value="1"/>
</dbReference>
<dbReference type="PROSITE" id="PS50850">
    <property type="entry name" value="MFS"/>
    <property type="match status" value="1"/>
</dbReference>
<protein>
    <submittedName>
        <fullName evidence="6">MFS transporter</fullName>
    </submittedName>
</protein>
<evidence type="ECO:0000256" key="3">
    <source>
        <dbReference type="ARBA" id="ARBA00023136"/>
    </source>
</evidence>
<feature type="transmembrane region" description="Helical" evidence="4">
    <location>
        <begin position="98"/>
        <end position="116"/>
    </location>
</feature>
<feature type="transmembrane region" description="Helical" evidence="4">
    <location>
        <begin position="314"/>
        <end position="333"/>
    </location>
</feature>
<evidence type="ECO:0000256" key="2">
    <source>
        <dbReference type="ARBA" id="ARBA00022989"/>
    </source>
</evidence>
<keyword evidence="3 4" id="KW-0472">Membrane</keyword>
<dbReference type="CDD" id="cd17355">
    <property type="entry name" value="MFS_YcxA_like"/>
    <property type="match status" value="1"/>
</dbReference>
<evidence type="ECO:0000313" key="6">
    <source>
        <dbReference type="EMBL" id="MRV70534.1"/>
    </source>
</evidence>
<accession>A0A7X2IIA0</accession>
<feature type="transmembrane region" description="Helical" evidence="4">
    <location>
        <begin position="403"/>
        <end position="424"/>
    </location>
</feature>
<comment type="caution">
    <text evidence="6">The sequence shown here is derived from an EMBL/GenBank/DDBJ whole genome shotgun (WGS) entry which is preliminary data.</text>
</comment>
<proteinExistence type="predicted"/>
<feature type="transmembrane region" description="Helical" evidence="4">
    <location>
        <begin position="122"/>
        <end position="143"/>
    </location>
</feature>
<dbReference type="RefSeq" id="WP_154371002.1">
    <property type="nucleotide sequence ID" value="NZ_WKJJ01000001.1"/>
</dbReference>
<name>A0A7X2IIA0_9BURK</name>
<gene>
    <name evidence="6" type="ORF">GJ700_02210</name>
</gene>
<feature type="transmembrane region" description="Helical" evidence="4">
    <location>
        <begin position="250"/>
        <end position="268"/>
    </location>
</feature>
<feature type="transmembrane region" description="Helical" evidence="4">
    <location>
        <begin position="71"/>
        <end position="89"/>
    </location>
</feature>
<dbReference type="PANTHER" id="PTHR11360">
    <property type="entry name" value="MONOCARBOXYLATE TRANSPORTER"/>
    <property type="match status" value="1"/>
</dbReference>
<sequence>MQTTTIADTTANHASGAALDFTEFKLGWRALLVAVAGVSTSVNATLLYGFSAMLGPLEQAFGWTRAELQPAITFLFLGAIVSSQVVGWLNQRYGLRRVTLLSLAALTCGFLLLTQLRGSVWSLYLGFMAIAWAGLGTLQVTWTNLVNLWYERNRGLALAITLSGTGIAAIAMPPLVTYVAQAWGWQGGFVVMALTSSLIAMPLVALWMRAPHAAAAAAAAAADGAGSGALPAPPALTGLSFRAGLRSAKFWRCNIGLTLVVSAILGIVTNGVPILRERGMSAMEAGQIFSSFGISLILGRVVVGYLVDRLWAPGVAAVALLLPAVGCVLFGLAGGSVPLLVLATLLVGIGAGAEFDLAAFLVARFFGLREYGRLFGVHLGLITLGSSLSPLLFGAMYKMTGSYVALLAYCTICFTVGALLLLTLGRYPVFTHED</sequence>